<dbReference type="AlphaFoldDB" id="A0AAE0NG15"/>
<keyword evidence="1" id="KW-0812">Transmembrane</keyword>
<evidence type="ECO:0000313" key="2">
    <source>
        <dbReference type="EMBL" id="KAK3380868.1"/>
    </source>
</evidence>
<dbReference type="EMBL" id="JAULSW010000005">
    <property type="protein sequence ID" value="KAK3380868.1"/>
    <property type="molecule type" value="Genomic_DNA"/>
</dbReference>
<evidence type="ECO:0000256" key="1">
    <source>
        <dbReference type="SAM" id="Phobius"/>
    </source>
</evidence>
<comment type="caution">
    <text evidence="2">The sequence shown here is derived from an EMBL/GenBank/DDBJ whole genome shotgun (WGS) entry which is preliminary data.</text>
</comment>
<keyword evidence="1" id="KW-1133">Transmembrane helix</keyword>
<feature type="transmembrane region" description="Helical" evidence="1">
    <location>
        <begin position="16"/>
        <end position="38"/>
    </location>
</feature>
<name>A0AAE0NG15_9PEZI</name>
<accession>A0AAE0NG15</accession>
<reference evidence="2" key="2">
    <citation type="submission" date="2023-06" db="EMBL/GenBank/DDBJ databases">
        <authorList>
            <consortium name="Lawrence Berkeley National Laboratory"/>
            <person name="Haridas S."/>
            <person name="Hensen N."/>
            <person name="Bonometti L."/>
            <person name="Westerberg I."/>
            <person name="Brannstrom I.O."/>
            <person name="Guillou S."/>
            <person name="Cros-Aarteil S."/>
            <person name="Calhoun S."/>
            <person name="Kuo A."/>
            <person name="Mondo S."/>
            <person name="Pangilinan J."/>
            <person name="Riley R."/>
            <person name="LaButti K."/>
            <person name="Andreopoulos B."/>
            <person name="Lipzen A."/>
            <person name="Chen C."/>
            <person name="Yanf M."/>
            <person name="Daum C."/>
            <person name="Ng V."/>
            <person name="Clum A."/>
            <person name="Steindorff A."/>
            <person name="Ohm R."/>
            <person name="Martin F."/>
            <person name="Silar P."/>
            <person name="Natvig D."/>
            <person name="Lalanne C."/>
            <person name="Gautier V."/>
            <person name="Ament-velasquez S.L."/>
            <person name="Kruys A."/>
            <person name="Hutchinson M.I."/>
            <person name="Powell A.J."/>
            <person name="Barry K."/>
            <person name="Miller A.N."/>
            <person name="Grigoriev I.V."/>
            <person name="Debuchy R."/>
            <person name="Gladieux P."/>
            <person name="Thoren M.H."/>
            <person name="Johannesson H."/>
        </authorList>
    </citation>
    <scope>NUCLEOTIDE SEQUENCE</scope>
    <source>
        <strain evidence="2">CBS 232.78</strain>
    </source>
</reference>
<evidence type="ECO:0000313" key="3">
    <source>
        <dbReference type="Proteomes" id="UP001285441"/>
    </source>
</evidence>
<protein>
    <submittedName>
        <fullName evidence="2">Uncharacterized protein</fullName>
    </submittedName>
</protein>
<gene>
    <name evidence="2" type="ORF">B0H63DRAFT_193746</name>
</gene>
<reference evidence="2" key="1">
    <citation type="journal article" date="2023" name="Mol. Phylogenet. Evol.">
        <title>Genome-scale phylogeny and comparative genomics of the fungal order Sordariales.</title>
        <authorList>
            <person name="Hensen N."/>
            <person name="Bonometti L."/>
            <person name="Westerberg I."/>
            <person name="Brannstrom I.O."/>
            <person name="Guillou S."/>
            <person name="Cros-Aarteil S."/>
            <person name="Calhoun S."/>
            <person name="Haridas S."/>
            <person name="Kuo A."/>
            <person name="Mondo S."/>
            <person name="Pangilinan J."/>
            <person name="Riley R."/>
            <person name="LaButti K."/>
            <person name="Andreopoulos B."/>
            <person name="Lipzen A."/>
            <person name="Chen C."/>
            <person name="Yan M."/>
            <person name="Daum C."/>
            <person name="Ng V."/>
            <person name="Clum A."/>
            <person name="Steindorff A."/>
            <person name="Ohm R.A."/>
            <person name="Martin F."/>
            <person name="Silar P."/>
            <person name="Natvig D.O."/>
            <person name="Lalanne C."/>
            <person name="Gautier V."/>
            <person name="Ament-Velasquez S.L."/>
            <person name="Kruys A."/>
            <person name="Hutchinson M.I."/>
            <person name="Powell A.J."/>
            <person name="Barry K."/>
            <person name="Miller A.N."/>
            <person name="Grigoriev I.V."/>
            <person name="Debuchy R."/>
            <person name="Gladieux P."/>
            <person name="Hiltunen Thoren M."/>
            <person name="Johannesson H."/>
        </authorList>
    </citation>
    <scope>NUCLEOTIDE SEQUENCE</scope>
    <source>
        <strain evidence="2">CBS 232.78</strain>
    </source>
</reference>
<dbReference type="Proteomes" id="UP001285441">
    <property type="component" value="Unassembled WGS sequence"/>
</dbReference>
<proteinExistence type="predicted"/>
<organism evidence="2 3">
    <name type="scientific">Podospora didyma</name>
    <dbReference type="NCBI Taxonomy" id="330526"/>
    <lineage>
        <taxon>Eukaryota</taxon>
        <taxon>Fungi</taxon>
        <taxon>Dikarya</taxon>
        <taxon>Ascomycota</taxon>
        <taxon>Pezizomycotina</taxon>
        <taxon>Sordariomycetes</taxon>
        <taxon>Sordariomycetidae</taxon>
        <taxon>Sordariales</taxon>
        <taxon>Podosporaceae</taxon>
        <taxon>Podospora</taxon>
    </lineage>
</organism>
<feature type="transmembrane region" description="Helical" evidence="1">
    <location>
        <begin position="44"/>
        <end position="66"/>
    </location>
</feature>
<keyword evidence="3" id="KW-1185">Reference proteome</keyword>
<keyword evidence="1" id="KW-0472">Membrane</keyword>
<sequence length="67" mass="7080">MILNERKTTELQHGTLHIFGSGSILSVGVIISGSMVSVPGRLPYFLLSSLEGIGAIFCPFIGFGVIT</sequence>